<evidence type="ECO:0000313" key="2">
    <source>
        <dbReference type="EMBL" id="KAF9471800.1"/>
    </source>
</evidence>
<feature type="compositionally biased region" description="Polar residues" evidence="1">
    <location>
        <begin position="26"/>
        <end position="35"/>
    </location>
</feature>
<keyword evidence="3" id="KW-1185">Reference proteome</keyword>
<dbReference type="EMBL" id="MU155620">
    <property type="protein sequence ID" value="KAF9471800.1"/>
    <property type="molecule type" value="Genomic_DNA"/>
</dbReference>
<evidence type="ECO:0000313" key="3">
    <source>
        <dbReference type="Proteomes" id="UP000807469"/>
    </source>
</evidence>
<proteinExistence type="predicted"/>
<protein>
    <submittedName>
        <fullName evidence="2">Uncharacterized protein</fullName>
    </submittedName>
</protein>
<dbReference type="OrthoDB" id="2756263at2759"/>
<evidence type="ECO:0000256" key="1">
    <source>
        <dbReference type="SAM" id="MobiDB-lite"/>
    </source>
</evidence>
<accession>A0A9P5YQF1</accession>
<comment type="caution">
    <text evidence="2">The sequence shown here is derived from an EMBL/GenBank/DDBJ whole genome shotgun (WGS) entry which is preliminary data.</text>
</comment>
<dbReference type="AlphaFoldDB" id="A0A9P5YQF1"/>
<gene>
    <name evidence="2" type="ORF">BDN70DRAFT_998483</name>
</gene>
<name>A0A9P5YQF1_9AGAR</name>
<dbReference type="Proteomes" id="UP000807469">
    <property type="component" value="Unassembled WGS sequence"/>
</dbReference>
<feature type="region of interest" description="Disordered" evidence="1">
    <location>
        <begin position="1"/>
        <end position="43"/>
    </location>
</feature>
<sequence>MPGPGNRNKGKIKTRQSTKVDVLTASRGQDSSQPPSHKASEPKIELCMTLDEDEITRCENTATEGYPRPERCKLHHEQYKKMYGKYKDASKIVDEVAKGGKIPTKTQIEQYTDVSVILDKRRYLKRYIEAIRVERTGRDIHSRRFFLKVDDGHKLRLKILTKEMIRGVEALDGLEARAYKLHFEQNPLPDWAEAALSPPSSEGMSLRAQLLSADITVAKSWQRGIEGPQIAHLKAITAKKPARTSGAGDEEADLIDLELVGQKANMLHIFDFILDPETVAITVAKLTNKNREDPQVRHEAAITLKVMQQYALRIIFYEPVLYAKAEGKVSLKDLILSDDFSMEDMIRFSILFGEQLGFGLLWMKDSVIEALSVLRGAIVANIGDLKNRIKVLDGWIYNVSHNIKTSNEAWITLIRMVGPVPANIENRFVRLCNSFDDMISVLSCGALWESIPPPSFCAEYPVYRKHLSLSGVAIADMISSPMPPTFHLGMAPTTQPARRGYRKWAQVESRGYMFGAIRNESDAFTEAFLKELKSRPDLFQVITRSETDPGQKIEVFGPAPPEEDPIPQSRYRNFEIPSGISRPDSGHGKWSIARTAKDILYSTDPKILGYLTILDRGTKGWFFCFKKFKVKYIVIMDVTPNRHHLFLSQGVAWAALRAQGYAKGEYTERKYADASNEFFDKCAKERLEWLPAGSWGTTKM</sequence>
<organism evidence="2 3">
    <name type="scientific">Pholiota conissans</name>
    <dbReference type="NCBI Taxonomy" id="109636"/>
    <lineage>
        <taxon>Eukaryota</taxon>
        <taxon>Fungi</taxon>
        <taxon>Dikarya</taxon>
        <taxon>Basidiomycota</taxon>
        <taxon>Agaricomycotina</taxon>
        <taxon>Agaricomycetes</taxon>
        <taxon>Agaricomycetidae</taxon>
        <taxon>Agaricales</taxon>
        <taxon>Agaricineae</taxon>
        <taxon>Strophariaceae</taxon>
        <taxon>Pholiota</taxon>
    </lineage>
</organism>
<reference evidence="2" key="1">
    <citation type="submission" date="2020-11" db="EMBL/GenBank/DDBJ databases">
        <authorList>
            <consortium name="DOE Joint Genome Institute"/>
            <person name="Ahrendt S."/>
            <person name="Riley R."/>
            <person name="Andreopoulos W."/>
            <person name="Labutti K."/>
            <person name="Pangilinan J."/>
            <person name="Ruiz-Duenas F.J."/>
            <person name="Barrasa J.M."/>
            <person name="Sanchez-Garcia M."/>
            <person name="Camarero S."/>
            <person name="Miyauchi S."/>
            <person name="Serrano A."/>
            <person name="Linde D."/>
            <person name="Babiker R."/>
            <person name="Drula E."/>
            <person name="Ayuso-Fernandez I."/>
            <person name="Pacheco R."/>
            <person name="Padilla G."/>
            <person name="Ferreira P."/>
            <person name="Barriuso J."/>
            <person name="Kellner H."/>
            <person name="Castanera R."/>
            <person name="Alfaro M."/>
            <person name="Ramirez L."/>
            <person name="Pisabarro A.G."/>
            <person name="Kuo A."/>
            <person name="Tritt A."/>
            <person name="Lipzen A."/>
            <person name="He G."/>
            <person name="Yan M."/>
            <person name="Ng V."/>
            <person name="Cullen D."/>
            <person name="Martin F."/>
            <person name="Rosso M.-N."/>
            <person name="Henrissat B."/>
            <person name="Hibbett D."/>
            <person name="Martinez A.T."/>
            <person name="Grigoriev I.V."/>
        </authorList>
    </citation>
    <scope>NUCLEOTIDE SEQUENCE</scope>
    <source>
        <strain evidence="2">CIRM-BRFM 674</strain>
    </source>
</reference>